<dbReference type="RefSeq" id="WP_240100399.1">
    <property type="nucleotide sequence ID" value="NZ_JAJSON010000026.1"/>
</dbReference>
<evidence type="ECO:0000256" key="2">
    <source>
        <dbReference type="ARBA" id="ARBA00023277"/>
    </source>
</evidence>
<dbReference type="AlphaFoldDB" id="A0A9X1UZA3"/>
<dbReference type="Proteomes" id="UP001139344">
    <property type="component" value="Unassembled WGS sequence"/>
</dbReference>
<dbReference type="Pfam" id="PF24793">
    <property type="entry name" value="GINT1_N"/>
    <property type="match status" value="1"/>
</dbReference>
<dbReference type="InterPro" id="IPR056442">
    <property type="entry name" value="GINT1_N"/>
</dbReference>
<organism evidence="5 6">
    <name type="scientific">Christiangramia crocea</name>
    <dbReference type="NCBI Taxonomy" id="2904124"/>
    <lineage>
        <taxon>Bacteria</taxon>
        <taxon>Pseudomonadati</taxon>
        <taxon>Bacteroidota</taxon>
        <taxon>Flavobacteriia</taxon>
        <taxon>Flavobacteriales</taxon>
        <taxon>Flavobacteriaceae</taxon>
        <taxon>Christiangramia</taxon>
    </lineage>
</organism>
<dbReference type="InterPro" id="IPR023296">
    <property type="entry name" value="Glyco_hydro_beta-prop_sf"/>
</dbReference>
<keyword evidence="1" id="KW-0858">Xylan degradation</keyword>
<sequence>MNKAFRALLYIILLLCIIIMIANWRYNFFTIKGDGWSIGMNTLTNVFEEEPVKNSIILDKEWFNGQTAGSTQFLADPFIFIEDSTHYIFFEHQAEGNANIGLLTSRNGEDFQFEGDILDEDFHLSFPQVFKWGGEYYMLPESKQSGNVLLYKADSFPSKWSVSDTLIKDVTFKDPAILITDSIKLISVSDENLKQTIYSSDSLTGPWVKSDLFKERYGDETRAGGNFFQVGGEWFLPLQRNNRGYGSGISLYKLKYTNKEIKFEKYAESYLDKIDTLKWFNRGMHHLSVLPYKGRFKIVFDGDIKSPEKERIANWKASLKYNFYDLRRIFIE</sequence>
<feature type="transmembrane region" description="Helical" evidence="3">
    <location>
        <begin position="7"/>
        <end position="26"/>
    </location>
</feature>
<keyword evidence="1" id="KW-0624">Polysaccharide degradation</keyword>
<evidence type="ECO:0000313" key="5">
    <source>
        <dbReference type="EMBL" id="MCG9973040.1"/>
    </source>
</evidence>
<dbReference type="InterPro" id="IPR052176">
    <property type="entry name" value="Glycosyl_Hydrlase_43_Enz"/>
</dbReference>
<keyword evidence="3" id="KW-0472">Membrane</keyword>
<gene>
    <name evidence="5" type="ORF">LU635_15420</name>
</gene>
<dbReference type="SUPFAM" id="SSF75005">
    <property type="entry name" value="Arabinanase/levansucrase/invertase"/>
    <property type="match status" value="1"/>
</dbReference>
<dbReference type="PANTHER" id="PTHR43772">
    <property type="entry name" value="ENDO-1,4-BETA-XYLANASE"/>
    <property type="match status" value="1"/>
</dbReference>
<accession>A0A9X1UZA3</accession>
<keyword evidence="3" id="KW-1133">Transmembrane helix</keyword>
<dbReference type="GO" id="GO:0045493">
    <property type="term" value="P:xylan catabolic process"/>
    <property type="evidence" value="ECO:0007669"/>
    <property type="project" value="UniProtKB-KW"/>
</dbReference>
<dbReference type="EMBL" id="JAJSON010000026">
    <property type="protein sequence ID" value="MCG9973040.1"/>
    <property type="molecule type" value="Genomic_DNA"/>
</dbReference>
<keyword evidence="2" id="KW-0119">Carbohydrate metabolism</keyword>
<comment type="caution">
    <text evidence="5">The sequence shown here is derived from an EMBL/GenBank/DDBJ whole genome shotgun (WGS) entry which is preliminary data.</text>
</comment>
<feature type="domain" description="Glucosamine inositolphosphorylceramide transferase 1 N-terminal" evidence="4">
    <location>
        <begin position="51"/>
        <end position="303"/>
    </location>
</feature>
<evidence type="ECO:0000256" key="1">
    <source>
        <dbReference type="ARBA" id="ARBA00022651"/>
    </source>
</evidence>
<dbReference type="Gene3D" id="2.115.10.20">
    <property type="entry name" value="Glycosyl hydrolase domain, family 43"/>
    <property type="match status" value="1"/>
</dbReference>
<evidence type="ECO:0000313" key="6">
    <source>
        <dbReference type="Proteomes" id="UP001139344"/>
    </source>
</evidence>
<reference evidence="5" key="1">
    <citation type="submission" date="2021-12" db="EMBL/GenBank/DDBJ databases">
        <title>Description of Gramella crocea sp. nov., a new bacterium isolated from activated sludge.</title>
        <authorList>
            <person name="Zhang X."/>
        </authorList>
    </citation>
    <scope>NUCLEOTIDE SEQUENCE</scope>
    <source>
        <strain evidence="5">YB25</strain>
    </source>
</reference>
<proteinExistence type="predicted"/>
<evidence type="ECO:0000259" key="4">
    <source>
        <dbReference type="Pfam" id="PF24793"/>
    </source>
</evidence>
<keyword evidence="3" id="KW-0812">Transmembrane</keyword>
<name>A0A9X1UZA3_9FLAO</name>
<keyword evidence="6" id="KW-1185">Reference proteome</keyword>
<protein>
    <recommendedName>
        <fullName evidence="4">Glucosamine inositolphosphorylceramide transferase 1 N-terminal domain-containing protein</fullName>
    </recommendedName>
</protein>
<dbReference type="PANTHER" id="PTHR43772:SF2">
    <property type="entry name" value="PUTATIVE (AFU_ORTHOLOGUE AFUA_2G04480)-RELATED"/>
    <property type="match status" value="1"/>
</dbReference>
<evidence type="ECO:0000256" key="3">
    <source>
        <dbReference type="SAM" id="Phobius"/>
    </source>
</evidence>